<accession>V2WNZ2</accession>
<keyword evidence="2" id="KW-1185">Reference proteome</keyword>
<dbReference type="HOGENOM" id="CLU_1405592_0_0_1"/>
<sequence>MSLLSSLVYKEQSIPRFNWNFNKTILLINETPILVQDFSNGIHHTIVSIKTVLQKLSHGFDIMPVLAHIDRASIPDATGVQFWFRDNANVQQMFYLFFNEPENGFTVFKDGLLAHLPKDNHLFPIKNQMVVPNIEKLREWFLDLDDIVKGLYYVDMCMIGGGAQGTEFEHLSYAHTYHKKHSALVINGIFTIIT</sequence>
<reference evidence="1 2" key="1">
    <citation type="journal article" date="2014" name="BMC Genomics">
        <title>Genome and secretome analysis of the hemibiotrophic fungal pathogen, Moniliophthora roreri, which causes frosty pod rot disease of cacao: mechanisms of the biotrophic and necrotrophic phases.</title>
        <authorList>
            <person name="Meinhardt L.W."/>
            <person name="Costa G.G.L."/>
            <person name="Thomazella D.P.T."/>
            <person name="Teixeira P.J.P.L."/>
            <person name="Carazzolle M.F."/>
            <person name="Schuster S.C."/>
            <person name="Carlson J.E."/>
            <person name="Guiltinan M.J."/>
            <person name="Mieczkowski P."/>
            <person name="Farmer A."/>
            <person name="Ramaraj T."/>
            <person name="Crozier J."/>
            <person name="Davis R.E."/>
            <person name="Shao J."/>
            <person name="Melnick R.L."/>
            <person name="Pereira G.A.G."/>
            <person name="Bailey B.A."/>
        </authorList>
    </citation>
    <scope>NUCLEOTIDE SEQUENCE [LARGE SCALE GENOMIC DNA]</scope>
    <source>
        <strain evidence="1 2">MCA 2997</strain>
    </source>
</reference>
<dbReference type="OrthoDB" id="2507344at2759"/>
<protein>
    <submittedName>
        <fullName evidence="1">RecQ helicase</fullName>
    </submittedName>
</protein>
<dbReference type="GO" id="GO:0004386">
    <property type="term" value="F:helicase activity"/>
    <property type="evidence" value="ECO:0007669"/>
    <property type="project" value="UniProtKB-KW"/>
</dbReference>
<evidence type="ECO:0000313" key="2">
    <source>
        <dbReference type="Proteomes" id="UP000017559"/>
    </source>
</evidence>
<dbReference type="STRING" id="1381753.V2WNZ2"/>
<dbReference type="KEGG" id="mrr:Moror_8713"/>
<proteinExistence type="predicted"/>
<organism evidence="1 2">
    <name type="scientific">Moniliophthora roreri (strain MCA 2997)</name>
    <name type="common">Cocoa frosty pod rot fungus</name>
    <name type="synonym">Crinipellis roreri</name>
    <dbReference type="NCBI Taxonomy" id="1381753"/>
    <lineage>
        <taxon>Eukaryota</taxon>
        <taxon>Fungi</taxon>
        <taxon>Dikarya</taxon>
        <taxon>Basidiomycota</taxon>
        <taxon>Agaricomycotina</taxon>
        <taxon>Agaricomycetes</taxon>
        <taxon>Agaricomycetidae</taxon>
        <taxon>Agaricales</taxon>
        <taxon>Marasmiineae</taxon>
        <taxon>Marasmiaceae</taxon>
        <taxon>Moniliophthora</taxon>
    </lineage>
</organism>
<keyword evidence="1" id="KW-0067">ATP-binding</keyword>
<comment type="caution">
    <text evidence="1">The sequence shown here is derived from an EMBL/GenBank/DDBJ whole genome shotgun (WGS) entry which is preliminary data.</text>
</comment>
<dbReference type="EMBL" id="AWSO01002011">
    <property type="protein sequence ID" value="ESK82246.1"/>
    <property type="molecule type" value="Genomic_DNA"/>
</dbReference>
<dbReference type="AlphaFoldDB" id="V2WNZ2"/>
<keyword evidence="1" id="KW-0547">Nucleotide-binding</keyword>
<gene>
    <name evidence="1" type="ORF">Moror_8713</name>
</gene>
<feature type="non-terminal residue" evidence="1">
    <location>
        <position position="194"/>
    </location>
</feature>
<dbReference type="Proteomes" id="UP000017559">
    <property type="component" value="Unassembled WGS sequence"/>
</dbReference>
<keyword evidence="1" id="KW-0378">Hydrolase</keyword>
<keyword evidence="1" id="KW-0347">Helicase</keyword>
<name>V2WNZ2_MONRO</name>
<evidence type="ECO:0000313" key="1">
    <source>
        <dbReference type="EMBL" id="ESK82246.1"/>
    </source>
</evidence>